<keyword evidence="3" id="KW-1185">Reference proteome</keyword>
<reference evidence="2 3" key="1">
    <citation type="journal article" date="2021" name="Nat. Plants">
        <title>The Taxus genome provides insights into paclitaxel biosynthesis.</title>
        <authorList>
            <person name="Xiong X."/>
            <person name="Gou J."/>
            <person name="Liao Q."/>
            <person name="Li Y."/>
            <person name="Zhou Q."/>
            <person name="Bi G."/>
            <person name="Li C."/>
            <person name="Du R."/>
            <person name="Wang X."/>
            <person name="Sun T."/>
            <person name="Guo L."/>
            <person name="Liang H."/>
            <person name="Lu P."/>
            <person name="Wu Y."/>
            <person name="Zhang Z."/>
            <person name="Ro D.K."/>
            <person name="Shang Y."/>
            <person name="Huang S."/>
            <person name="Yan J."/>
        </authorList>
    </citation>
    <scope>NUCLEOTIDE SEQUENCE [LARGE SCALE GENOMIC DNA]</scope>
    <source>
        <strain evidence="2">Ta-2019</strain>
    </source>
</reference>
<feature type="region of interest" description="Disordered" evidence="1">
    <location>
        <begin position="50"/>
        <end position="71"/>
    </location>
</feature>
<evidence type="ECO:0000256" key="1">
    <source>
        <dbReference type="SAM" id="MobiDB-lite"/>
    </source>
</evidence>
<accession>A0AA38CK25</accession>
<evidence type="ECO:0000313" key="3">
    <source>
        <dbReference type="Proteomes" id="UP000824469"/>
    </source>
</evidence>
<gene>
    <name evidence="2" type="ORF">KI387_013478</name>
</gene>
<feature type="non-terminal residue" evidence="2">
    <location>
        <position position="997"/>
    </location>
</feature>
<comment type="caution">
    <text evidence="2">The sequence shown here is derived from an EMBL/GenBank/DDBJ whole genome shotgun (WGS) entry which is preliminary data.</text>
</comment>
<organism evidence="2 3">
    <name type="scientific">Taxus chinensis</name>
    <name type="common">Chinese yew</name>
    <name type="synonym">Taxus wallichiana var. chinensis</name>
    <dbReference type="NCBI Taxonomy" id="29808"/>
    <lineage>
        <taxon>Eukaryota</taxon>
        <taxon>Viridiplantae</taxon>
        <taxon>Streptophyta</taxon>
        <taxon>Embryophyta</taxon>
        <taxon>Tracheophyta</taxon>
        <taxon>Spermatophyta</taxon>
        <taxon>Pinopsida</taxon>
        <taxon>Pinidae</taxon>
        <taxon>Conifers II</taxon>
        <taxon>Cupressales</taxon>
        <taxon>Taxaceae</taxon>
        <taxon>Taxus</taxon>
    </lineage>
</organism>
<dbReference type="Proteomes" id="UP000824469">
    <property type="component" value="Unassembled WGS sequence"/>
</dbReference>
<proteinExistence type="predicted"/>
<protein>
    <submittedName>
        <fullName evidence="2">Uncharacterized protein</fullName>
    </submittedName>
</protein>
<dbReference type="EMBL" id="JAHRHJ020000009">
    <property type="protein sequence ID" value="KAH9301895.1"/>
    <property type="molecule type" value="Genomic_DNA"/>
</dbReference>
<sequence length="997" mass="110464">MILASLTRDGSFKRLSSAKYSRGSCRSSSLEAEEASKMKKEDEITSMKEIGTKHLLTRSNSAPSRDGTRQGYGQYLSLQENSYPGAEETNKLKKEYEVMSMKENGRKHPLTRSNSTLSRNRNHRGYRGTLCLQENSGAVFRDVHSCCHGEGSVNLLDTSVVEPNGKKSQYQSRGLLKSLENNVVPNGCPKLQCHKDRLPSLRPGSPYLTENATHVSNKASQMPFINSSLSSMDTSRSVLYKTKKQRVSKLSEVACSNPSSLSDSSVPYDDLEFDLISSISSGMCEQELQDLNLLPDELLPEKWIVIPLSMPERSELVADEGFQAFDGSRFTPIQEASLVLNNPIADVCASSDEKEETSSEEIDLFESLRVLEMSGNACTDMLQIQDGNVDSMLALQFNCAQFCDPWAKDVKSTSEDWATEDKCTLEGSTSGDSCFTCSSFASHPTQNNLGTCLEEVQHLCHHQESDDKTSSEFEEHIHGKISSERSSYIFENKANEIGVQLVASTTQSSENSSCRTIDDERISISNLNQSLMGSGELNGCINEDLFSFPLTLNSHFYYVNNLESSLYKMGSGAGQPRVAKETPCTDKLYDLKIEYPTVPRKSARFMQYFGHDHISANAKYSEQLLFCTASSNVNSEVSVNSANDRLCQAFFNFSELQTGCSETRKDSIETLIGMKEFDGQEGHEGTTDEAISSLCELDAKENFYSNVNGASVLHDLAPKISFWEKAERTGECISSQSLRSSLNCDIGLDSSTSSDTEINFSYNSYLEPPKAAIFISGRNQVVEVEDCWLQDHGRPKINNKEDSGSDEKLRSCVKFDRSCNDKLSLVNLIQSTVNSMIGEYLEKGSIQTDTFQMPSVESRKNESERNSEMEKSCVLEWEKGIEGQKRKVVCESGLTIGISGNHMSTEKQLYCPVISVKDSTDCPETSDIGAVHNWIAPGKAKTSSNFKEIRGLQMKPESNATLDLPNIGHDGFNSVTGVKVGKMGKTIRLSEKERTKE</sequence>
<name>A0AA38CK25_TAXCH</name>
<feature type="region of interest" description="Disordered" evidence="1">
    <location>
        <begin position="23"/>
        <end position="42"/>
    </location>
</feature>
<dbReference type="AlphaFoldDB" id="A0AA38CK25"/>
<evidence type="ECO:0000313" key="2">
    <source>
        <dbReference type="EMBL" id="KAH9301895.1"/>
    </source>
</evidence>